<reference evidence="1" key="1">
    <citation type="submission" date="2022-06" db="EMBL/GenBank/DDBJ databases">
        <title>Physiological and biochemical characterization and genomic elucidation of a strain of the genus Ensifer adhaerens M8 that combines arsenic oxidation and chromium reduction.</title>
        <authorList>
            <person name="Li X."/>
            <person name="Yu c."/>
        </authorList>
    </citation>
    <scope>NUCLEOTIDE SEQUENCE</scope>
    <source>
        <strain evidence="1">M8</strain>
    </source>
</reference>
<evidence type="ECO:0000313" key="1">
    <source>
        <dbReference type="EMBL" id="USJ21754.1"/>
    </source>
</evidence>
<dbReference type="AlphaFoldDB" id="A0A9Q8Y642"/>
<dbReference type="Proteomes" id="UP001055460">
    <property type="component" value="Chromosome"/>
</dbReference>
<name>A0A9Q8Y642_ENSAD</name>
<proteinExistence type="predicted"/>
<sequence length="192" mass="21503">MQQPALGILIGGSSHVGKSTLARALASSLGRELISTDDLGRHPGRPWPSVRPQVAEYYASLTDETIHWFLKVHHENMWPRIRQIIESRLKHAQPFVLEGAALRPEYMAQFEQEDILPLFLYADDAFLRRRMLEESRRADVDGTKAAIIAKFIERSIRENREMLEAAGAVDIRCIDGAAPGALDALVKEFSAA</sequence>
<dbReference type="Gene3D" id="3.40.50.300">
    <property type="entry name" value="P-loop containing nucleotide triphosphate hydrolases"/>
    <property type="match status" value="1"/>
</dbReference>
<dbReference type="SUPFAM" id="SSF52540">
    <property type="entry name" value="P-loop containing nucleoside triphosphate hydrolases"/>
    <property type="match status" value="1"/>
</dbReference>
<dbReference type="EMBL" id="CP098807">
    <property type="protein sequence ID" value="USJ21754.1"/>
    <property type="molecule type" value="Genomic_DNA"/>
</dbReference>
<dbReference type="Pfam" id="PF13671">
    <property type="entry name" value="AAA_33"/>
    <property type="match status" value="1"/>
</dbReference>
<evidence type="ECO:0000313" key="2">
    <source>
        <dbReference type="Proteomes" id="UP001055460"/>
    </source>
</evidence>
<protein>
    <submittedName>
        <fullName evidence="1">AAA family ATPase</fullName>
    </submittedName>
</protein>
<dbReference type="InterPro" id="IPR027417">
    <property type="entry name" value="P-loop_NTPase"/>
</dbReference>
<gene>
    <name evidence="1" type="ORF">NE863_10495</name>
</gene>
<organism evidence="1 2">
    <name type="scientific">Ensifer adhaerens</name>
    <name type="common">Sinorhizobium morelense</name>
    <dbReference type="NCBI Taxonomy" id="106592"/>
    <lineage>
        <taxon>Bacteria</taxon>
        <taxon>Pseudomonadati</taxon>
        <taxon>Pseudomonadota</taxon>
        <taxon>Alphaproteobacteria</taxon>
        <taxon>Hyphomicrobiales</taxon>
        <taxon>Rhizobiaceae</taxon>
        <taxon>Sinorhizobium/Ensifer group</taxon>
        <taxon>Ensifer</taxon>
    </lineage>
</organism>
<accession>A0A9Q8Y642</accession>
<dbReference type="RefSeq" id="WP_252160374.1">
    <property type="nucleotide sequence ID" value="NZ_CP098807.1"/>
</dbReference>